<name>A0AAD6D4M3_9EURO</name>
<keyword evidence="5" id="KW-1185">Reference proteome</keyword>
<evidence type="ECO:0000256" key="1">
    <source>
        <dbReference type="SAM" id="MobiDB-lite"/>
    </source>
</evidence>
<gene>
    <name evidence="4" type="ORF">N7494_002969</name>
</gene>
<comment type="caution">
    <text evidence="4">The sequence shown here is derived from an EMBL/GenBank/DDBJ whole genome shotgun (WGS) entry which is preliminary data.</text>
</comment>
<sequence>MLTFHPFYWSLIAMVLAIVQPAASHPIRTSKWIETSQFEDRDNRGILRVSEKHGKHPLPELPQSKHSQLESPLKIKYDTNLERGQGLLYKREETSDETIVTVLTPHPPISERLYRHWKHPQAEYYDYPWKPATPTTKHYGEVLGHNKAKTSATGYHEQESKSSSSSLGLPSGDYISFFSYRISFPFLKFAPVSSAPFPLPGLFTTIMVLLALVWIAILTIGLVEVGNYLWSRGQASPLAGENDEVESGDESAGRSVELVKEPFQILVIPRLPRRETTRQENEDDNLLSSNSESDSEFESETNYRLP</sequence>
<reference evidence="4 5" key="1">
    <citation type="journal article" date="2023" name="IMA Fungus">
        <title>Comparative genomic study of the Penicillium genus elucidates a diverse pangenome and 15 lateral gene transfer events.</title>
        <authorList>
            <person name="Petersen C."/>
            <person name="Sorensen T."/>
            <person name="Nielsen M.R."/>
            <person name="Sondergaard T.E."/>
            <person name="Sorensen J.L."/>
            <person name="Fitzpatrick D.A."/>
            <person name="Frisvad J.C."/>
            <person name="Nielsen K.L."/>
        </authorList>
    </citation>
    <scope>NUCLEOTIDE SEQUENCE [LARGE SCALE GENOMIC DNA]</scope>
    <source>
        <strain evidence="4 5">IBT 35679</strain>
    </source>
</reference>
<keyword evidence="2" id="KW-0812">Transmembrane</keyword>
<evidence type="ECO:0000256" key="3">
    <source>
        <dbReference type="SAM" id="SignalP"/>
    </source>
</evidence>
<feature type="transmembrane region" description="Helical" evidence="2">
    <location>
        <begin position="201"/>
        <end position="223"/>
    </location>
</feature>
<keyword evidence="2" id="KW-1133">Transmembrane helix</keyword>
<dbReference type="Proteomes" id="UP001220324">
    <property type="component" value="Unassembled WGS sequence"/>
</dbReference>
<protein>
    <submittedName>
        <fullName evidence="4">Uncharacterized protein</fullName>
    </submittedName>
</protein>
<dbReference type="EMBL" id="JAQIZZ010000002">
    <property type="protein sequence ID" value="KAJ5553591.1"/>
    <property type="molecule type" value="Genomic_DNA"/>
</dbReference>
<organism evidence="4 5">
    <name type="scientific">Penicillium frequentans</name>
    <dbReference type="NCBI Taxonomy" id="3151616"/>
    <lineage>
        <taxon>Eukaryota</taxon>
        <taxon>Fungi</taxon>
        <taxon>Dikarya</taxon>
        <taxon>Ascomycota</taxon>
        <taxon>Pezizomycotina</taxon>
        <taxon>Eurotiomycetes</taxon>
        <taxon>Eurotiomycetidae</taxon>
        <taxon>Eurotiales</taxon>
        <taxon>Aspergillaceae</taxon>
        <taxon>Penicillium</taxon>
    </lineage>
</organism>
<accession>A0AAD6D4M3</accession>
<evidence type="ECO:0000256" key="2">
    <source>
        <dbReference type="SAM" id="Phobius"/>
    </source>
</evidence>
<keyword evidence="3" id="KW-0732">Signal</keyword>
<keyword evidence="2" id="KW-0472">Membrane</keyword>
<evidence type="ECO:0000313" key="4">
    <source>
        <dbReference type="EMBL" id="KAJ5553591.1"/>
    </source>
</evidence>
<dbReference type="AlphaFoldDB" id="A0AAD6D4M3"/>
<feature type="chain" id="PRO_5041980537" evidence="3">
    <location>
        <begin position="25"/>
        <end position="306"/>
    </location>
</feature>
<evidence type="ECO:0000313" key="5">
    <source>
        <dbReference type="Proteomes" id="UP001220324"/>
    </source>
</evidence>
<feature type="signal peptide" evidence="3">
    <location>
        <begin position="1"/>
        <end position="24"/>
    </location>
</feature>
<proteinExistence type="predicted"/>
<feature type="region of interest" description="Disordered" evidence="1">
    <location>
        <begin position="274"/>
        <end position="306"/>
    </location>
</feature>